<evidence type="ECO:0000259" key="3">
    <source>
        <dbReference type="Pfam" id="PF20153"/>
    </source>
</evidence>
<feature type="transmembrane region" description="Helical" evidence="2">
    <location>
        <begin position="240"/>
        <end position="259"/>
    </location>
</feature>
<feature type="compositionally biased region" description="Low complexity" evidence="1">
    <location>
        <begin position="99"/>
        <end position="123"/>
    </location>
</feature>
<feature type="transmembrane region" description="Helical" evidence="2">
    <location>
        <begin position="346"/>
        <end position="375"/>
    </location>
</feature>
<dbReference type="AlphaFoldDB" id="A0A5C3M7G5"/>
<feature type="transmembrane region" description="Helical" evidence="2">
    <location>
        <begin position="381"/>
        <end position="405"/>
    </location>
</feature>
<keyword evidence="2" id="KW-0472">Membrane</keyword>
<feature type="compositionally biased region" description="Pro residues" evidence="1">
    <location>
        <begin position="85"/>
        <end position="98"/>
    </location>
</feature>
<organism evidence="4 5">
    <name type="scientific">Crucibulum laeve</name>
    <dbReference type="NCBI Taxonomy" id="68775"/>
    <lineage>
        <taxon>Eukaryota</taxon>
        <taxon>Fungi</taxon>
        <taxon>Dikarya</taxon>
        <taxon>Basidiomycota</taxon>
        <taxon>Agaricomycotina</taxon>
        <taxon>Agaricomycetes</taxon>
        <taxon>Agaricomycetidae</taxon>
        <taxon>Agaricales</taxon>
        <taxon>Agaricineae</taxon>
        <taxon>Nidulariaceae</taxon>
        <taxon>Crucibulum</taxon>
    </lineage>
</organism>
<name>A0A5C3M7G5_9AGAR</name>
<feature type="transmembrane region" description="Helical" evidence="2">
    <location>
        <begin position="279"/>
        <end position="302"/>
    </location>
</feature>
<evidence type="ECO:0000313" key="5">
    <source>
        <dbReference type="Proteomes" id="UP000308652"/>
    </source>
</evidence>
<accession>A0A5C3M7G5</accession>
<protein>
    <recommendedName>
        <fullName evidence="3">DUF6535 domain-containing protein</fullName>
    </recommendedName>
</protein>
<feature type="compositionally biased region" description="Low complexity" evidence="1">
    <location>
        <begin position="155"/>
        <end position="169"/>
    </location>
</feature>
<evidence type="ECO:0000313" key="4">
    <source>
        <dbReference type="EMBL" id="TFK40787.1"/>
    </source>
</evidence>
<dbReference type="OrthoDB" id="3219854at2759"/>
<dbReference type="InterPro" id="IPR045338">
    <property type="entry name" value="DUF6535"/>
</dbReference>
<keyword evidence="5" id="KW-1185">Reference proteome</keyword>
<keyword evidence="2" id="KW-0812">Transmembrane</keyword>
<dbReference type="EMBL" id="ML213596">
    <property type="protein sequence ID" value="TFK40787.1"/>
    <property type="molecule type" value="Genomic_DNA"/>
</dbReference>
<feature type="compositionally biased region" description="Low complexity" evidence="1">
    <location>
        <begin position="74"/>
        <end position="84"/>
    </location>
</feature>
<feature type="compositionally biased region" description="Polar residues" evidence="1">
    <location>
        <begin position="140"/>
        <end position="154"/>
    </location>
</feature>
<dbReference type="Pfam" id="PF20153">
    <property type="entry name" value="DUF6535"/>
    <property type="match status" value="1"/>
</dbReference>
<sequence>MVLAILPYSSFDEEEHHILDDMHAAAFQRSTDSSYFSADCNAHHTDREMQVVADAPFAEEPESLWESTSPRLSPSPIRMTSSPIPISPSPHPPSPLPPHSASTPLPASPLQSALLRSSSSPRSENAPGPSSPSRFRFPTGDSTASRRVTLSPQATSSRKNTRKSTSGTSLPPKLTPDETVRSFRKPTIKRALSISMVGATAPGRALDIEDSEALNSVWMIYAREAQQADRRMIANWNRSLDVRLLFSGIFSAILTPFIVESYKMLNHPGQPSPAFFSAAGYTVRVNAMWFGSLIVSLIAALLSIHCKQWLDAYLVDMHFETSASHASTLQYTCRLRQYRFKALQDFYISQVIGLLPVFLYIALVFFAAGLIDLLWFLNKGIAIYVSVLCGFVVLFYLATTIIPIFTTRTPYRTPLSDFLGNLWRGMLEGKICVRGKVELAERKDVEALGYKLDKKCFKWLQSNTESERHMELALRAEHELQRIEDRELKEMRESRSNYGV</sequence>
<feature type="region of interest" description="Disordered" evidence="1">
    <location>
        <begin position="59"/>
        <end position="181"/>
    </location>
</feature>
<feature type="domain" description="DUF6535" evidence="3">
    <location>
        <begin position="218"/>
        <end position="375"/>
    </location>
</feature>
<proteinExistence type="predicted"/>
<evidence type="ECO:0000256" key="2">
    <source>
        <dbReference type="SAM" id="Phobius"/>
    </source>
</evidence>
<dbReference type="Proteomes" id="UP000308652">
    <property type="component" value="Unassembled WGS sequence"/>
</dbReference>
<gene>
    <name evidence="4" type="ORF">BDQ12DRAFT_664478</name>
</gene>
<keyword evidence="2" id="KW-1133">Transmembrane helix</keyword>
<reference evidence="4 5" key="1">
    <citation type="journal article" date="2019" name="Nat. Ecol. Evol.">
        <title>Megaphylogeny resolves global patterns of mushroom evolution.</title>
        <authorList>
            <person name="Varga T."/>
            <person name="Krizsan K."/>
            <person name="Foldi C."/>
            <person name="Dima B."/>
            <person name="Sanchez-Garcia M."/>
            <person name="Sanchez-Ramirez S."/>
            <person name="Szollosi G.J."/>
            <person name="Szarkandi J.G."/>
            <person name="Papp V."/>
            <person name="Albert L."/>
            <person name="Andreopoulos W."/>
            <person name="Angelini C."/>
            <person name="Antonin V."/>
            <person name="Barry K.W."/>
            <person name="Bougher N.L."/>
            <person name="Buchanan P."/>
            <person name="Buyck B."/>
            <person name="Bense V."/>
            <person name="Catcheside P."/>
            <person name="Chovatia M."/>
            <person name="Cooper J."/>
            <person name="Damon W."/>
            <person name="Desjardin D."/>
            <person name="Finy P."/>
            <person name="Geml J."/>
            <person name="Haridas S."/>
            <person name="Hughes K."/>
            <person name="Justo A."/>
            <person name="Karasinski D."/>
            <person name="Kautmanova I."/>
            <person name="Kiss B."/>
            <person name="Kocsube S."/>
            <person name="Kotiranta H."/>
            <person name="LaButti K.M."/>
            <person name="Lechner B.E."/>
            <person name="Liimatainen K."/>
            <person name="Lipzen A."/>
            <person name="Lukacs Z."/>
            <person name="Mihaltcheva S."/>
            <person name="Morgado L.N."/>
            <person name="Niskanen T."/>
            <person name="Noordeloos M.E."/>
            <person name="Ohm R.A."/>
            <person name="Ortiz-Santana B."/>
            <person name="Ovrebo C."/>
            <person name="Racz N."/>
            <person name="Riley R."/>
            <person name="Savchenko A."/>
            <person name="Shiryaev A."/>
            <person name="Soop K."/>
            <person name="Spirin V."/>
            <person name="Szebenyi C."/>
            <person name="Tomsovsky M."/>
            <person name="Tulloss R.E."/>
            <person name="Uehling J."/>
            <person name="Grigoriev I.V."/>
            <person name="Vagvolgyi C."/>
            <person name="Papp T."/>
            <person name="Martin F.M."/>
            <person name="Miettinen O."/>
            <person name="Hibbett D.S."/>
            <person name="Nagy L.G."/>
        </authorList>
    </citation>
    <scope>NUCLEOTIDE SEQUENCE [LARGE SCALE GENOMIC DNA]</scope>
    <source>
        <strain evidence="4 5">CBS 166.37</strain>
    </source>
</reference>
<evidence type="ECO:0000256" key="1">
    <source>
        <dbReference type="SAM" id="MobiDB-lite"/>
    </source>
</evidence>